<name>Q3AT95_CHLCH</name>
<dbReference type="Gene3D" id="1.10.10.10">
    <property type="entry name" value="Winged helix-like DNA-binding domain superfamily/Winged helix DNA-binding domain"/>
    <property type="match status" value="1"/>
</dbReference>
<dbReference type="Pfam" id="PF08477">
    <property type="entry name" value="Roc"/>
    <property type="match status" value="1"/>
</dbReference>
<dbReference type="AlphaFoldDB" id="Q3AT95"/>
<evidence type="ECO:0000259" key="3">
    <source>
        <dbReference type="Pfam" id="PF25497"/>
    </source>
</evidence>
<dbReference type="InterPro" id="IPR036388">
    <property type="entry name" value="WH-like_DNA-bd_sf"/>
</dbReference>
<dbReference type="EMBL" id="CP000108">
    <property type="protein sequence ID" value="ABB27780.1"/>
    <property type="molecule type" value="Genomic_DNA"/>
</dbReference>
<dbReference type="Pfam" id="PF25497">
    <property type="entry name" value="COR-B"/>
    <property type="match status" value="1"/>
</dbReference>
<dbReference type="KEGG" id="cch:Cag_0507"/>
<dbReference type="HOGENOM" id="CLU_444609_0_0_10"/>
<dbReference type="Pfam" id="PF16095">
    <property type="entry name" value="COR-A"/>
    <property type="match status" value="1"/>
</dbReference>
<evidence type="ECO:0000259" key="2">
    <source>
        <dbReference type="Pfam" id="PF16095"/>
    </source>
</evidence>
<reference evidence="4" key="1">
    <citation type="submission" date="2005-08" db="EMBL/GenBank/DDBJ databases">
        <title>Complete sequence of Chlorobium chlorochromatii CaD3.</title>
        <authorList>
            <person name="Copeland A."/>
            <person name="Lucas S."/>
            <person name="Lapidus A."/>
            <person name="Barry K."/>
            <person name="Detter J.C."/>
            <person name="Glavina T."/>
            <person name="Hammon N."/>
            <person name="Israni S."/>
            <person name="Pitluck S."/>
            <person name="Bryant D."/>
            <person name="Schmutz J."/>
            <person name="Larimer F."/>
            <person name="Land M."/>
            <person name="Kyrpides N."/>
            <person name="Ivanova N."/>
            <person name="Richardson P."/>
        </authorList>
    </citation>
    <scope>NUCLEOTIDE SEQUENCE [LARGE SCALE GENOMIC DNA]</scope>
    <source>
        <strain evidence="4">CaD3</strain>
    </source>
</reference>
<dbReference type="STRING" id="340177.Cag_0507"/>
<dbReference type="InterPro" id="IPR057263">
    <property type="entry name" value="COR-B"/>
</dbReference>
<proteinExistence type="predicted"/>
<gene>
    <name evidence="4" type="ordered locus">Cag_0507</name>
</gene>
<accession>Q3AT95</accession>
<organism evidence="4">
    <name type="scientific">Chlorobium chlorochromatii (strain CaD3)</name>
    <dbReference type="NCBI Taxonomy" id="340177"/>
    <lineage>
        <taxon>Bacteria</taxon>
        <taxon>Pseudomonadati</taxon>
        <taxon>Chlorobiota</taxon>
        <taxon>Chlorobiia</taxon>
        <taxon>Chlorobiales</taxon>
        <taxon>Chlorobiaceae</taxon>
        <taxon>Chlorobium/Pelodictyon group</taxon>
        <taxon>Chlorobium</taxon>
    </lineage>
</organism>
<sequence length="614" mass="72050">MSREVKIHLISESKSLVNSFFKKTIHNLPNNDSLISSGITITSIKTSDLKFFPQNSALENTVLHFWDLSIDSSIPQSIYPLFMTPNSVYLLLLDNFNQNEKFWLKLIKTHGKSSPIMILKDKSKGVFSIEEKSLNLEFPLIDNQFINVNFDDDDDKGIVDFMENFAQLLMFKQNKCIIELQNSWLLIKEAIFKETEQVKFISKKKYKQVCYDKGVYNQTDSELLFEYLKNLSIILFFKEIPFADIYIINFSDNSSNLCWLIDGINRILTSKKINNGCLYWRDLDFMLEDDEEKNIYDTKDLYYILELLILLNVCYEIDKGCYLFPNKMPSDFVLSLPTNRSQTCFIMQYNYLPFDIISRLMIMMKKDIIDDQYWVYGILLKSHNFSKLHASINPEAVNDVTALIIADPDNKQIRITVYGPDRYRRHYFQVIWNHLHDINKKYDDLEVKELVPLPDRPDKLINYQDLLGYELHNIKKYPVLQSYRNYLVSDLLDTVIDNKKVNKKEIVINNIVNNQNSESQVEYEKLQKDVLKLINAISEKISTLPNNEDEKKLKSILNNTSNDLENIESPTYKKQLRQFIEMLQSNPHITNLVKFIANGPDKVNAIIDLYNHIM</sequence>
<dbReference type="InterPro" id="IPR032171">
    <property type="entry name" value="COR-A"/>
</dbReference>
<dbReference type="Gene3D" id="3.30.310.200">
    <property type="match status" value="1"/>
</dbReference>
<feature type="domain" description="COR" evidence="2">
    <location>
        <begin position="182"/>
        <end position="325"/>
    </location>
</feature>
<dbReference type="Gene3D" id="1.10.10.2200">
    <property type="match status" value="1"/>
</dbReference>
<evidence type="ECO:0000256" key="1">
    <source>
        <dbReference type="ARBA" id="ARBA00022737"/>
    </source>
</evidence>
<dbReference type="OrthoDB" id="1148122at2"/>
<dbReference type="eggNOG" id="COG1100">
    <property type="taxonomic scope" value="Bacteria"/>
</dbReference>
<keyword evidence="1" id="KW-0677">Repeat</keyword>
<feature type="domain" description="C-terminal of Roc COR-B" evidence="3">
    <location>
        <begin position="344"/>
        <end position="493"/>
    </location>
</feature>
<protein>
    <submittedName>
        <fullName evidence="4">Uncharacterized protein</fullName>
    </submittedName>
</protein>
<evidence type="ECO:0000313" key="4">
    <source>
        <dbReference type="EMBL" id="ABB27780.1"/>
    </source>
</evidence>